<organism evidence="3 4">
    <name type="scientific">Sphaerobolus stellatus (strain SS14)</name>
    <dbReference type="NCBI Taxonomy" id="990650"/>
    <lineage>
        <taxon>Eukaryota</taxon>
        <taxon>Fungi</taxon>
        <taxon>Dikarya</taxon>
        <taxon>Basidiomycota</taxon>
        <taxon>Agaricomycotina</taxon>
        <taxon>Agaricomycetes</taxon>
        <taxon>Phallomycetidae</taxon>
        <taxon>Geastrales</taxon>
        <taxon>Sphaerobolaceae</taxon>
        <taxon>Sphaerobolus</taxon>
    </lineage>
</organism>
<dbReference type="InterPro" id="IPR036047">
    <property type="entry name" value="F-box-like_dom_sf"/>
</dbReference>
<evidence type="ECO:0000313" key="3">
    <source>
        <dbReference type="EMBL" id="KIJ47873.1"/>
    </source>
</evidence>
<evidence type="ECO:0000256" key="1">
    <source>
        <dbReference type="SAM" id="MobiDB-lite"/>
    </source>
</evidence>
<feature type="region of interest" description="Disordered" evidence="1">
    <location>
        <begin position="1"/>
        <end position="42"/>
    </location>
</feature>
<protein>
    <recommendedName>
        <fullName evidence="2">F-box domain-containing protein</fullName>
    </recommendedName>
</protein>
<dbReference type="InterPro" id="IPR001810">
    <property type="entry name" value="F-box_dom"/>
</dbReference>
<reference evidence="3 4" key="1">
    <citation type="submission" date="2014-06" db="EMBL/GenBank/DDBJ databases">
        <title>Evolutionary Origins and Diversification of the Mycorrhizal Mutualists.</title>
        <authorList>
            <consortium name="DOE Joint Genome Institute"/>
            <consortium name="Mycorrhizal Genomics Consortium"/>
            <person name="Kohler A."/>
            <person name="Kuo A."/>
            <person name="Nagy L.G."/>
            <person name="Floudas D."/>
            <person name="Copeland A."/>
            <person name="Barry K.W."/>
            <person name="Cichocki N."/>
            <person name="Veneault-Fourrey C."/>
            <person name="LaButti K."/>
            <person name="Lindquist E.A."/>
            <person name="Lipzen A."/>
            <person name="Lundell T."/>
            <person name="Morin E."/>
            <person name="Murat C."/>
            <person name="Riley R."/>
            <person name="Ohm R."/>
            <person name="Sun H."/>
            <person name="Tunlid A."/>
            <person name="Henrissat B."/>
            <person name="Grigoriev I.V."/>
            <person name="Hibbett D.S."/>
            <person name="Martin F."/>
        </authorList>
    </citation>
    <scope>NUCLEOTIDE SEQUENCE [LARGE SCALE GENOMIC DNA]</scope>
    <source>
        <strain evidence="3 4">SS14</strain>
    </source>
</reference>
<sequence length="606" mass="68658">MSLSPPTSLPPMEIQSAPSFYGSSTSSVESSNHTCQTQQEAPETLDVLIEQKEVLVRRITELHEVKEEQERLAALKAQREAQETFDRVCAAVIEQARRATLRPWLRDGGSDVMMRIFKHLAVEQNGFKSLMALRAVCRPWRMIASHSSLWVYIHVDELPPHLLVSKKCTIPFCEFEVRLGQIKKQLEMAGSTNDLHISYRKGVKAGTYDQNPCWEALFEVRRRWVALEATLFDCEDACNLMLRLSMDQSVHKLSDLSIGTLERSATEADEGDCGLSLLMNTEFADTVEHLRLATFGLPSANLTFHNLSTLHLIDRHSDIGHTGQQTIEMTPARTLALLAGSVYIKEFIFDYRNSLHLWHGKELVSPDAQHPTVELHHLVHMDVRCPFVILQCLISFIYAPNVEDLVLHGLPYGQGVNHQTTIYSFLADSPRTSLKSLSLGGLLLDMFPWGPASLRSLQSLHLDNIVNPNEVIDRLLTSRALRSQSGQLANAYWNVPKLQVLKIDGPYDGINFNELREMVRKRHNDFRCKRRGVVPLRHLAINNKDLLAGKRLGEMWVPEGTENYRTKDTSRNQLLAMKKLQRTLKQVSHTDLSKPNKKTRSAGLRG</sequence>
<keyword evidence="4" id="KW-1185">Reference proteome</keyword>
<dbReference type="HOGENOM" id="CLU_450685_0_0_1"/>
<feature type="region of interest" description="Disordered" evidence="1">
    <location>
        <begin position="585"/>
        <end position="606"/>
    </location>
</feature>
<dbReference type="Pfam" id="PF12937">
    <property type="entry name" value="F-box-like"/>
    <property type="match status" value="1"/>
</dbReference>
<feature type="compositionally biased region" description="Low complexity" evidence="1">
    <location>
        <begin position="19"/>
        <end position="31"/>
    </location>
</feature>
<feature type="domain" description="F-box" evidence="2">
    <location>
        <begin position="111"/>
        <end position="154"/>
    </location>
</feature>
<feature type="compositionally biased region" description="Polar residues" evidence="1">
    <location>
        <begin position="32"/>
        <end position="41"/>
    </location>
</feature>
<name>A0A0C9UW25_SPHS4</name>
<dbReference type="Gene3D" id="1.20.1280.50">
    <property type="match status" value="1"/>
</dbReference>
<accession>A0A0C9UW25</accession>
<proteinExistence type="predicted"/>
<evidence type="ECO:0000313" key="4">
    <source>
        <dbReference type="Proteomes" id="UP000054279"/>
    </source>
</evidence>
<dbReference type="AlphaFoldDB" id="A0A0C9UW25"/>
<gene>
    <name evidence="3" type="ORF">M422DRAFT_248464</name>
</gene>
<dbReference type="Proteomes" id="UP000054279">
    <property type="component" value="Unassembled WGS sequence"/>
</dbReference>
<dbReference type="SUPFAM" id="SSF81383">
    <property type="entry name" value="F-box domain"/>
    <property type="match status" value="1"/>
</dbReference>
<evidence type="ECO:0000259" key="2">
    <source>
        <dbReference type="Pfam" id="PF12937"/>
    </source>
</evidence>
<dbReference type="EMBL" id="KN837100">
    <property type="protein sequence ID" value="KIJ47873.1"/>
    <property type="molecule type" value="Genomic_DNA"/>
</dbReference>